<gene>
    <name evidence="1" type="ORF">LUZ62_072481</name>
</gene>
<reference evidence="1" key="1">
    <citation type="submission" date="2022-08" db="EMBL/GenBank/DDBJ databases">
        <authorList>
            <person name="Marques A."/>
        </authorList>
    </citation>
    <scope>NUCLEOTIDE SEQUENCE</scope>
    <source>
        <strain evidence="1">RhyPub2mFocal</strain>
        <tissue evidence="1">Leaves</tissue>
    </source>
</reference>
<organism evidence="1 2">
    <name type="scientific">Rhynchospora pubera</name>
    <dbReference type="NCBI Taxonomy" id="906938"/>
    <lineage>
        <taxon>Eukaryota</taxon>
        <taxon>Viridiplantae</taxon>
        <taxon>Streptophyta</taxon>
        <taxon>Embryophyta</taxon>
        <taxon>Tracheophyta</taxon>
        <taxon>Spermatophyta</taxon>
        <taxon>Magnoliopsida</taxon>
        <taxon>Liliopsida</taxon>
        <taxon>Poales</taxon>
        <taxon>Cyperaceae</taxon>
        <taxon>Cyperoideae</taxon>
        <taxon>Rhynchosporeae</taxon>
        <taxon>Rhynchospora</taxon>
    </lineage>
</organism>
<dbReference type="AlphaFoldDB" id="A0AAV8D4K5"/>
<sequence length="101" mass="11111">MGASSESNHAAPTPDKIEELVEAARYDELDDIVRLFSIGVPLDSKDSQGRTEELVSSQAKLQCFSHDKYIWWPASLAGTDRSISGTGRPNPVRWLELPVLG</sequence>
<evidence type="ECO:0000313" key="1">
    <source>
        <dbReference type="EMBL" id="KAJ4762106.1"/>
    </source>
</evidence>
<evidence type="ECO:0000313" key="2">
    <source>
        <dbReference type="Proteomes" id="UP001140206"/>
    </source>
</evidence>
<dbReference type="Proteomes" id="UP001140206">
    <property type="component" value="Chromosome 4"/>
</dbReference>
<dbReference type="EMBL" id="JAMFTS010000004">
    <property type="protein sequence ID" value="KAJ4762106.1"/>
    <property type="molecule type" value="Genomic_DNA"/>
</dbReference>
<proteinExistence type="predicted"/>
<comment type="caution">
    <text evidence="1">The sequence shown here is derived from an EMBL/GenBank/DDBJ whole genome shotgun (WGS) entry which is preliminary data.</text>
</comment>
<protein>
    <submittedName>
        <fullName evidence="1">Ankyrin repeat-containing protein</fullName>
    </submittedName>
</protein>
<keyword evidence="2" id="KW-1185">Reference proteome</keyword>
<accession>A0AAV8D4K5</accession>
<name>A0AAV8D4K5_9POAL</name>